<feature type="transmembrane region" description="Helical" evidence="3">
    <location>
        <begin position="20"/>
        <end position="39"/>
    </location>
</feature>
<dbReference type="GO" id="GO:0016020">
    <property type="term" value="C:membrane"/>
    <property type="evidence" value="ECO:0007669"/>
    <property type="project" value="TreeGrafter"/>
</dbReference>
<accession>A0AAE0KP45</accession>
<gene>
    <name evidence="5" type="ORF">CYMTET_35281</name>
</gene>
<keyword evidence="2" id="KW-0442">Lipid degradation</keyword>
<dbReference type="GO" id="GO:0005811">
    <property type="term" value="C:lipid droplet"/>
    <property type="evidence" value="ECO:0007669"/>
    <property type="project" value="TreeGrafter"/>
</dbReference>
<dbReference type="PANTHER" id="PTHR12406">
    <property type="entry name" value="CALCIUM-INDEPENDENT PHOSPHOLIPASE A2 IPLA2 -RELATED"/>
    <property type="match status" value="1"/>
</dbReference>
<comment type="similarity">
    <text evidence="2">Belongs to the patatin family.</text>
</comment>
<organism evidence="5 6">
    <name type="scientific">Cymbomonas tetramitiformis</name>
    <dbReference type="NCBI Taxonomy" id="36881"/>
    <lineage>
        <taxon>Eukaryota</taxon>
        <taxon>Viridiplantae</taxon>
        <taxon>Chlorophyta</taxon>
        <taxon>Pyramimonadophyceae</taxon>
        <taxon>Pyramimonadales</taxon>
        <taxon>Pyramimonadaceae</taxon>
        <taxon>Cymbomonas</taxon>
    </lineage>
</organism>
<keyword evidence="3" id="KW-0812">Transmembrane</keyword>
<dbReference type="GO" id="GO:0005737">
    <property type="term" value="C:cytoplasm"/>
    <property type="evidence" value="ECO:0007669"/>
    <property type="project" value="TreeGrafter"/>
</dbReference>
<comment type="function">
    <text evidence="2">Lipolytic acyl hydrolase (LAH).</text>
</comment>
<evidence type="ECO:0000256" key="2">
    <source>
        <dbReference type="RuleBase" id="RU361262"/>
    </source>
</evidence>
<keyword evidence="6" id="KW-1185">Reference proteome</keyword>
<dbReference type="InterPro" id="IPR033562">
    <property type="entry name" value="PLPL"/>
</dbReference>
<evidence type="ECO:0000313" key="5">
    <source>
        <dbReference type="EMBL" id="KAK3255542.1"/>
    </source>
</evidence>
<dbReference type="GO" id="GO:0055088">
    <property type="term" value="P:lipid homeostasis"/>
    <property type="evidence" value="ECO:0007669"/>
    <property type="project" value="TreeGrafter"/>
</dbReference>
<dbReference type="AlphaFoldDB" id="A0AAE0KP45"/>
<evidence type="ECO:0000256" key="1">
    <source>
        <dbReference type="ARBA" id="ARBA00023098"/>
    </source>
</evidence>
<dbReference type="EC" id="3.1.1.-" evidence="2"/>
<keyword evidence="3" id="KW-0472">Membrane</keyword>
<dbReference type="InterPro" id="IPR016035">
    <property type="entry name" value="Acyl_Trfase/lysoPLipase"/>
</dbReference>
<dbReference type="Pfam" id="PF01734">
    <property type="entry name" value="Patatin"/>
    <property type="match status" value="1"/>
</dbReference>
<evidence type="ECO:0000256" key="3">
    <source>
        <dbReference type="SAM" id="Phobius"/>
    </source>
</evidence>
<name>A0AAE0KP45_9CHLO</name>
<protein>
    <recommendedName>
        <fullName evidence="2">Patatin</fullName>
        <ecNumber evidence="2">3.1.1.-</ecNumber>
    </recommendedName>
</protein>
<evidence type="ECO:0000313" key="6">
    <source>
        <dbReference type="Proteomes" id="UP001190700"/>
    </source>
</evidence>
<reference evidence="5 6" key="1">
    <citation type="journal article" date="2015" name="Genome Biol. Evol.">
        <title>Comparative Genomics of a Bacterivorous Green Alga Reveals Evolutionary Causalities and Consequences of Phago-Mixotrophic Mode of Nutrition.</title>
        <authorList>
            <person name="Burns J.A."/>
            <person name="Paasch A."/>
            <person name="Narechania A."/>
            <person name="Kim E."/>
        </authorList>
    </citation>
    <scope>NUCLEOTIDE SEQUENCE [LARGE SCALE GENOMIC DNA]</scope>
    <source>
        <strain evidence="5 6">PLY_AMNH</strain>
    </source>
</reference>
<evidence type="ECO:0000259" key="4">
    <source>
        <dbReference type="Pfam" id="PF01734"/>
    </source>
</evidence>
<keyword evidence="3" id="KW-1133">Transmembrane helix</keyword>
<dbReference type="PANTHER" id="PTHR12406:SF42">
    <property type="entry name" value="PNPLA DOMAIN-CONTAINING PROTEIN"/>
    <property type="match status" value="1"/>
</dbReference>
<keyword evidence="1 2" id="KW-0443">Lipid metabolism</keyword>
<comment type="caution">
    <text evidence="5">The sequence shown here is derived from an EMBL/GenBank/DDBJ whole genome shotgun (WGS) entry which is preliminary data.</text>
</comment>
<dbReference type="SUPFAM" id="SSF52151">
    <property type="entry name" value="FabD/lysophospholipase-like"/>
    <property type="match status" value="1"/>
</dbReference>
<dbReference type="Proteomes" id="UP001190700">
    <property type="component" value="Unassembled WGS sequence"/>
</dbReference>
<comment type="domain">
    <text evidence="2">The nitrogen atoms of the two glycine residues in the GGXR motif define the oxyanion hole, and stabilize the oxyanion that forms during the nucleophilic attack by the catalytic serine during substrate cleavage.</text>
</comment>
<dbReference type="EMBL" id="LGRX02022499">
    <property type="protein sequence ID" value="KAK3255542.1"/>
    <property type="molecule type" value="Genomic_DNA"/>
</dbReference>
<sequence>MDMHIDSEEEGVTSPREPPHYTLCFGSSGWLFTYYFGVIKCFKQYGIDRNFHCIGCSGGALACAAGLCTDNEVDDVKDYILACADEARASFKGPFKLRKYILGAVDLFCSGADDYKKVNGKVEVSITKLPWLQNVRVKDFTHHTHMVQSLLASSCMFPLAGLPVWVDGVGFGIDGAVSDLQLLQGLTVGGTFSKVHNPVKGTDVQVSICPFYCSRADIKPSRYLPPWWVAFPPSREQLEGVYRLGYSDACNWLKEHRQTGLHESWADWLIREAALSRQSLGEYVTEQLPTLKEHAPILEHIVESLPTMPTIIPDLHLNDHFAKLTENLPTLLFNEAGSDSSCLPACMSGFMEMDPSGPLRLMVLLLRQILVSLAAILVYTELVLLTLGWGWLTYMSLWLPGHSKKRQSFWKSFTTYFFCTVSPRLAIRTVPVVGRALALDSHAKKKLEDTSFMYRFLSFLIE</sequence>
<keyword evidence="2" id="KW-0378">Hydrolase</keyword>
<proteinExistence type="inferred from homology"/>
<feature type="domain" description="PNPLA" evidence="4">
    <location>
        <begin position="23"/>
        <end position="179"/>
    </location>
</feature>
<dbReference type="GO" id="GO:0004806">
    <property type="term" value="F:triacylglycerol lipase activity"/>
    <property type="evidence" value="ECO:0007669"/>
    <property type="project" value="TreeGrafter"/>
</dbReference>
<dbReference type="GO" id="GO:0019433">
    <property type="term" value="P:triglyceride catabolic process"/>
    <property type="evidence" value="ECO:0007669"/>
    <property type="project" value="TreeGrafter"/>
</dbReference>
<dbReference type="InterPro" id="IPR002641">
    <property type="entry name" value="PNPLA_dom"/>
</dbReference>